<name>A0A411YH06_9ACTN</name>
<dbReference type="InterPro" id="IPR013783">
    <property type="entry name" value="Ig-like_fold"/>
</dbReference>
<dbReference type="Gene3D" id="3.20.20.300">
    <property type="entry name" value="Glycoside hydrolase, family 3, N-terminal domain"/>
    <property type="match status" value="1"/>
</dbReference>
<gene>
    <name evidence="6" type="ORF">ER308_14300</name>
</gene>
<reference evidence="6 7" key="1">
    <citation type="submission" date="2019-01" db="EMBL/GenBank/DDBJ databases">
        <title>Egibacter rhizosphaerae EGI 80759T.</title>
        <authorList>
            <person name="Chen D.-D."/>
            <person name="Tian Y."/>
            <person name="Jiao J.-Y."/>
            <person name="Zhang X.-T."/>
            <person name="Zhang Y.-G."/>
            <person name="Zhang Y."/>
            <person name="Xiao M."/>
            <person name="Shu W.-S."/>
            <person name="Li W.-J."/>
        </authorList>
    </citation>
    <scope>NUCLEOTIDE SEQUENCE [LARGE SCALE GENOMIC DNA]</scope>
    <source>
        <strain evidence="6 7">EGI 80759</strain>
    </source>
</reference>
<dbReference type="Gene3D" id="2.60.40.10">
    <property type="entry name" value="Immunoglobulins"/>
    <property type="match status" value="1"/>
</dbReference>
<dbReference type="SMART" id="SM01217">
    <property type="entry name" value="Fn3_like"/>
    <property type="match status" value="1"/>
</dbReference>
<evidence type="ECO:0000256" key="3">
    <source>
        <dbReference type="ARBA" id="ARBA00058905"/>
    </source>
</evidence>
<dbReference type="PRINTS" id="PR00133">
    <property type="entry name" value="GLHYDRLASE3"/>
</dbReference>
<dbReference type="KEGG" id="erz:ER308_14300"/>
<dbReference type="GO" id="GO:0009251">
    <property type="term" value="P:glucan catabolic process"/>
    <property type="evidence" value="ECO:0007669"/>
    <property type="project" value="TreeGrafter"/>
</dbReference>
<dbReference type="PANTHER" id="PTHR30620">
    <property type="entry name" value="PERIPLASMIC BETA-GLUCOSIDASE-RELATED"/>
    <property type="match status" value="1"/>
</dbReference>
<dbReference type="Pfam" id="PF01915">
    <property type="entry name" value="Glyco_hydro_3_C"/>
    <property type="match status" value="1"/>
</dbReference>
<dbReference type="SUPFAM" id="SSF51445">
    <property type="entry name" value="(Trans)glycosidases"/>
    <property type="match status" value="1"/>
</dbReference>
<dbReference type="PANTHER" id="PTHR30620:SF123">
    <property type="entry name" value="BETA-XYLOSIDASE"/>
    <property type="match status" value="1"/>
</dbReference>
<dbReference type="InterPro" id="IPR002772">
    <property type="entry name" value="Glyco_hydro_3_C"/>
</dbReference>
<proteinExistence type="inferred from homology"/>
<evidence type="ECO:0000256" key="4">
    <source>
        <dbReference type="ARBA" id="ARBA00074219"/>
    </source>
</evidence>
<dbReference type="FunFam" id="2.60.40.10:FF:000495">
    <property type="entry name" value="Periplasmic beta-glucosidase"/>
    <property type="match status" value="1"/>
</dbReference>
<dbReference type="Pfam" id="PF00933">
    <property type="entry name" value="Glyco_hydro_3"/>
    <property type="match status" value="1"/>
</dbReference>
<dbReference type="SUPFAM" id="SSF52279">
    <property type="entry name" value="Beta-D-glucan exohydrolase, C-terminal domain"/>
    <property type="match status" value="1"/>
</dbReference>
<evidence type="ECO:0000313" key="7">
    <source>
        <dbReference type="Proteomes" id="UP000291469"/>
    </source>
</evidence>
<dbReference type="Pfam" id="PF14310">
    <property type="entry name" value="Fn3-like"/>
    <property type="match status" value="1"/>
</dbReference>
<evidence type="ECO:0000313" key="6">
    <source>
        <dbReference type="EMBL" id="QBI20615.1"/>
    </source>
</evidence>
<dbReference type="InterPro" id="IPR036962">
    <property type="entry name" value="Glyco_hydro_3_N_sf"/>
</dbReference>
<feature type="domain" description="Fibronectin type III-like" evidence="5">
    <location>
        <begin position="696"/>
        <end position="765"/>
    </location>
</feature>
<dbReference type="InterPro" id="IPR026891">
    <property type="entry name" value="Fn3-like"/>
</dbReference>
<protein>
    <recommendedName>
        <fullName evidence="4">Exo-alpha-(1-&gt;6)-L-arabinopyranosidase</fullName>
    </recommendedName>
</protein>
<dbReference type="InterPro" id="IPR036881">
    <property type="entry name" value="Glyco_hydro_3_C_sf"/>
</dbReference>
<dbReference type="InterPro" id="IPR051915">
    <property type="entry name" value="Cellulose_Degrad_GH3"/>
</dbReference>
<dbReference type="InterPro" id="IPR001764">
    <property type="entry name" value="Glyco_hydro_3_N"/>
</dbReference>
<comment type="similarity">
    <text evidence="1">Belongs to the glycosyl hydrolase 3 family.</text>
</comment>
<accession>A0A411YH06</accession>
<evidence type="ECO:0000259" key="5">
    <source>
        <dbReference type="SMART" id="SM01217"/>
    </source>
</evidence>
<dbReference type="EMBL" id="CP036402">
    <property type="protein sequence ID" value="QBI20615.1"/>
    <property type="molecule type" value="Genomic_DNA"/>
</dbReference>
<dbReference type="RefSeq" id="WP_131155610.1">
    <property type="nucleotide sequence ID" value="NZ_CP036402.1"/>
</dbReference>
<comment type="function">
    <text evidence="3">Catalyzes the hydrolysis of a non-reducing terminal alpha-L-arabinopyranosidic linkage in ginsenoside Rb2 (alpha-L-arabinopyranosyl-(1-&gt;6)-alpha-D-glucopyranosyl) to release alpha-D-glucopyranosyl (Rd). It is not able to hydrolyze alpha-L-arabinofuranosyl-(1-&gt;6)-alpha-D-glucopyranosyl (Rc).</text>
</comment>
<dbReference type="OrthoDB" id="9803863at2"/>
<dbReference type="Proteomes" id="UP000291469">
    <property type="component" value="Chromosome"/>
</dbReference>
<dbReference type="InterPro" id="IPR017853">
    <property type="entry name" value="GH"/>
</dbReference>
<sequence length="795" mass="84292">MTSTHEAGLPPYADASTPVAQRVDDLLARMTREEKLAQLGSAWAFELLREGEFAPDRAGELLGHGLGQVTRISGATNAGAREAAGLANRIQRHLVEETRLGIPAIVHEENCSGLMARESTMFPQAIGVASTWDPGLNERIAGVIREQMRAVGAHQGLSPVLDVCRDARWGRLEETYGEDPHLVARMGVAFVRGLQEGSPGAGDQRAHTGEGVVATGKHFVGYGASEGGMNWAPAHIPARELREIHLHPFEAAVREGGLRSIMNAYHELDGIPCGASRELLTDVLRGQWGFDGTVVADYFSVDQLAHYHRLAADKSEAAAMALRAGIDVELPSTDCYATPLAEALDRHRVDAAHVDAAVARVLRQKFELGLFERPYVDVDAAPTAMNAAPHQSLALETARRSLVLLKNDGDLLPLPDTHRTVAVIGPNADAARHLLGDYTYPAHIETLLETREDGAFGVTLPDDHQVEASVGDVPTVLDELRARLGERVRHARGCDVNTSDTSGIAEAAALAAQSDVVVLVVGDKSGLTDGCTSGEARDRASLDLPGAQEALAREVVATGTPVVVVLVAGRPCGSPWLHEQCAAVLMAWLPGQAGGRAIAETLTGAVNPSGKLPVSYPETVGQVPVFYNHKVSGGRSHWKGDYVDAPSRPRYPFGHGLTYTSFVVEATRIAEATLPTDGTATIEVTVANRGALAGEDVVQLYVRDPAASVTRPVRELKAFARVEAAPGETRRIAFGLPGALLGFHGEDLGYVVEPGEVEVSVGLSSADRVPAGTLTLVAGEEAEPAKVFAGTVTLD</sequence>
<evidence type="ECO:0000256" key="1">
    <source>
        <dbReference type="ARBA" id="ARBA00005336"/>
    </source>
</evidence>
<dbReference type="GO" id="GO:0008422">
    <property type="term" value="F:beta-glucosidase activity"/>
    <property type="evidence" value="ECO:0007669"/>
    <property type="project" value="UniProtKB-ARBA"/>
</dbReference>
<dbReference type="Gene3D" id="3.40.50.1700">
    <property type="entry name" value="Glycoside hydrolase family 3 C-terminal domain"/>
    <property type="match status" value="1"/>
</dbReference>
<dbReference type="AlphaFoldDB" id="A0A411YH06"/>
<organism evidence="6 7">
    <name type="scientific">Egibacter rhizosphaerae</name>
    <dbReference type="NCBI Taxonomy" id="1670831"/>
    <lineage>
        <taxon>Bacteria</taxon>
        <taxon>Bacillati</taxon>
        <taxon>Actinomycetota</taxon>
        <taxon>Nitriliruptoria</taxon>
        <taxon>Egibacterales</taxon>
        <taxon>Egibacteraceae</taxon>
        <taxon>Egibacter</taxon>
    </lineage>
</organism>
<evidence type="ECO:0000256" key="2">
    <source>
        <dbReference type="ARBA" id="ARBA00022801"/>
    </source>
</evidence>
<keyword evidence="7" id="KW-1185">Reference proteome</keyword>
<keyword evidence="2" id="KW-0378">Hydrolase</keyword>